<dbReference type="Gene3D" id="3.30.70.270">
    <property type="match status" value="1"/>
</dbReference>
<dbReference type="InterPro" id="IPR043128">
    <property type="entry name" value="Rev_trsase/Diguanyl_cyclase"/>
</dbReference>
<feature type="compositionally biased region" description="Basic and acidic residues" evidence="1">
    <location>
        <begin position="356"/>
        <end position="366"/>
    </location>
</feature>
<organism evidence="3 4">
    <name type="scientific">Streptomyces xiamenensis</name>
    <dbReference type="NCBI Taxonomy" id="408015"/>
    <lineage>
        <taxon>Bacteria</taxon>
        <taxon>Bacillati</taxon>
        <taxon>Actinomycetota</taxon>
        <taxon>Actinomycetes</taxon>
        <taxon>Kitasatosporales</taxon>
        <taxon>Streptomycetaceae</taxon>
        <taxon>Streptomyces</taxon>
    </lineage>
</organism>
<dbReference type="RefSeq" id="WP_030728582.1">
    <property type="nucleotide sequence ID" value="NZ_CP009922.3"/>
</dbReference>
<feature type="domain" description="GGDEF" evidence="2">
    <location>
        <begin position="204"/>
        <end position="348"/>
    </location>
</feature>
<accession>A0A0F7FY12</accession>
<proteinExistence type="predicted"/>
<dbReference type="GO" id="GO:0043709">
    <property type="term" value="P:cell adhesion involved in single-species biofilm formation"/>
    <property type="evidence" value="ECO:0007669"/>
    <property type="project" value="TreeGrafter"/>
</dbReference>
<dbReference type="EMBL" id="CP009922">
    <property type="protein sequence ID" value="AKG44919.1"/>
    <property type="molecule type" value="Genomic_DNA"/>
</dbReference>
<gene>
    <name evidence="3" type="ORF">SXIM_35350</name>
</gene>
<evidence type="ECO:0000313" key="3">
    <source>
        <dbReference type="EMBL" id="AKG44919.1"/>
    </source>
</evidence>
<dbReference type="InterPro" id="IPR050469">
    <property type="entry name" value="Diguanylate_Cyclase"/>
</dbReference>
<dbReference type="GO" id="GO:1902201">
    <property type="term" value="P:negative regulation of bacterial-type flagellum-dependent cell motility"/>
    <property type="evidence" value="ECO:0007669"/>
    <property type="project" value="TreeGrafter"/>
</dbReference>
<dbReference type="InterPro" id="IPR029787">
    <property type="entry name" value="Nucleotide_cyclase"/>
</dbReference>
<dbReference type="InterPro" id="IPR003018">
    <property type="entry name" value="GAF"/>
</dbReference>
<dbReference type="PANTHER" id="PTHR45138:SF24">
    <property type="entry name" value="DIGUANYLATE CYCLASE DGCC-RELATED"/>
    <property type="match status" value="1"/>
</dbReference>
<dbReference type="AlphaFoldDB" id="A0A0F7FY12"/>
<dbReference type="Proteomes" id="UP000034034">
    <property type="component" value="Chromosome"/>
</dbReference>
<reference evidence="3" key="1">
    <citation type="submission" date="2019-08" db="EMBL/GenBank/DDBJ databases">
        <title>Complete genome sequence of a mangrove-derived Streptomyces xiamenensis.</title>
        <authorList>
            <person name="Xu J."/>
        </authorList>
    </citation>
    <scope>NUCLEOTIDE SEQUENCE</scope>
    <source>
        <strain evidence="3">318</strain>
    </source>
</reference>
<dbReference type="SUPFAM" id="SSF55781">
    <property type="entry name" value="GAF domain-like"/>
    <property type="match status" value="1"/>
</dbReference>
<dbReference type="InterPro" id="IPR000160">
    <property type="entry name" value="GGDEF_dom"/>
</dbReference>
<dbReference type="InterPro" id="IPR029016">
    <property type="entry name" value="GAF-like_dom_sf"/>
</dbReference>
<keyword evidence="4" id="KW-1185">Reference proteome</keyword>
<dbReference type="PATRIC" id="fig|408015.6.peg.3583"/>
<dbReference type="HOGENOM" id="CLU_037940_0_0_11"/>
<dbReference type="CDD" id="cd01949">
    <property type="entry name" value="GGDEF"/>
    <property type="match status" value="1"/>
</dbReference>
<dbReference type="GO" id="GO:0005886">
    <property type="term" value="C:plasma membrane"/>
    <property type="evidence" value="ECO:0007669"/>
    <property type="project" value="TreeGrafter"/>
</dbReference>
<sequence length="366" mass="38419">MEASGVRAVAALVAGMAQATRLPEVARAAAEGARLALDGSFAALSVWERERGRLRVLVNTGRLVAGEEEYPADESYAVHDFPEIALSSPREPRAWVERADGPRRGSALRRQGRGCCVAAPLVLADRAWGELYVARDMGAPVFSPSDAEFAAVLASVTATGLAQYERLERVRRLAFTDPLTGLGNRRAVDERLARAVAAHRATGEPLVLVVCDVNGLKQVNDTYGHAAGDRLLERFGRLLSLCAAAFPGALAARLGGDEFALVVTGHPDAEVERAVAGMCRGAADLALGEGVACGIAGTGEGIGPPPTARRLFRLADAAQYRAKAAHAPGPVVAGRGEEGRAALRMADAPPPAAPGEPERRSFRGRE</sequence>
<dbReference type="Pfam" id="PF00990">
    <property type="entry name" value="GGDEF"/>
    <property type="match status" value="1"/>
</dbReference>
<feature type="region of interest" description="Disordered" evidence="1">
    <location>
        <begin position="326"/>
        <end position="366"/>
    </location>
</feature>
<name>A0A0F7FY12_9ACTN</name>
<protein>
    <submittedName>
        <fullName evidence="3">Secreted protein</fullName>
    </submittedName>
</protein>
<dbReference type="SUPFAM" id="SSF55073">
    <property type="entry name" value="Nucleotide cyclase"/>
    <property type="match status" value="1"/>
</dbReference>
<dbReference type="Gene3D" id="3.30.450.40">
    <property type="match status" value="1"/>
</dbReference>
<dbReference type="STRING" id="408015.SXIM_35350"/>
<evidence type="ECO:0000313" key="4">
    <source>
        <dbReference type="Proteomes" id="UP000034034"/>
    </source>
</evidence>
<dbReference type="KEGG" id="sxi:SXIM_35350"/>
<dbReference type="SMART" id="SM00065">
    <property type="entry name" value="GAF"/>
    <property type="match status" value="1"/>
</dbReference>
<dbReference type="NCBIfam" id="TIGR00254">
    <property type="entry name" value="GGDEF"/>
    <property type="match status" value="1"/>
</dbReference>
<evidence type="ECO:0000256" key="1">
    <source>
        <dbReference type="SAM" id="MobiDB-lite"/>
    </source>
</evidence>
<evidence type="ECO:0000259" key="2">
    <source>
        <dbReference type="PROSITE" id="PS50887"/>
    </source>
</evidence>
<dbReference type="GO" id="GO:0052621">
    <property type="term" value="F:diguanylate cyclase activity"/>
    <property type="evidence" value="ECO:0007669"/>
    <property type="project" value="TreeGrafter"/>
</dbReference>
<dbReference type="PROSITE" id="PS50887">
    <property type="entry name" value="GGDEF"/>
    <property type="match status" value="1"/>
</dbReference>
<dbReference type="SMART" id="SM00267">
    <property type="entry name" value="GGDEF"/>
    <property type="match status" value="1"/>
</dbReference>
<dbReference type="PANTHER" id="PTHR45138">
    <property type="entry name" value="REGULATORY COMPONENTS OF SENSORY TRANSDUCTION SYSTEM"/>
    <property type="match status" value="1"/>
</dbReference>